<evidence type="ECO:0000256" key="8">
    <source>
        <dbReference type="RuleBase" id="RU362026"/>
    </source>
</evidence>
<dbReference type="PRINTS" id="PR00508">
    <property type="entry name" value="S21N4MTFRASE"/>
</dbReference>
<dbReference type="REBASE" id="191713">
    <property type="entry name" value="M.SmaMSU97ORF21030P"/>
</dbReference>
<comment type="catalytic activity">
    <reaction evidence="7">
        <text>a 2'-deoxycytidine in DNA + S-adenosyl-L-methionine = an N(4)-methyl-2'-deoxycytidine in DNA + S-adenosyl-L-homocysteine + H(+)</text>
        <dbReference type="Rhea" id="RHEA:16857"/>
        <dbReference type="Rhea" id="RHEA-COMP:11369"/>
        <dbReference type="Rhea" id="RHEA-COMP:13674"/>
        <dbReference type="ChEBI" id="CHEBI:15378"/>
        <dbReference type="ChEBI" id="CHEBI:57856"/>
        <dbReference type="ChEBI" id="CHEBI:59789"/>
        <dbReference type="ChEBI" id="CHEBI:85452"/>
        <dbReference type="ChEBI" id="CHEBI:137933"/>
        <dbReference type="EC" id="2.1.1.113"/>
    </reaction>
</comment>
<dbReference type="PANTHER" id="PTHR13370">
    <property type="entry name" value="RNA METHYLASE-RELATED"/>
    <property type="match status" value="1"/>
</dbReference>
<dbReference type="InterPro" id="IPR002941">
    <property type="entry name" value="DNA_methylase_N4/N6"/>
</dbReference>
<dbReference type="RefSeq" id="WP_073534487.1">
    <property type="nucleotide sequence ID" value="NZ_MJAO01000028.1"/>
</dbReference>
<dbReference type="GO" id="GO:0032259">
    <property type="term" value="P:methylation"/>
    <property type="evidence" value="ECO:0007669"/>
    <property type="project" value="UniProtKB-KW"/>
</dbReference>
<evidence type="ECO:0000313" key="11">
    <source>
        <dbReference type="EMBL" id="OKB64786.1"/>
    </source>
</evidence>
<keyword evidence="4" id="KW-0949">S-adenosyl-L-methionine</keyword>
<sequence>MVNGILLIGDALTKLKQLPEKSVKCCITSPPYWGLRDYGIEGQIGAEVSLNDFLDKLVEVFREVRRVLTDDGTFWLNIGDSFTSGGRTWRQSDKKNAARGMDYRPPTPPGLKPKDLIGVPWRLAFKLQDDGWYLRTDIVWHKPNGQPESVKDRPTRVHEFVFMFSKQEKYFYDIDSVQEPSADGKTRRRRSVWNINTKGFKGAHFAVFPPELVKVCMLAGSAKGDTVLDPFLGSGTVGVVAEELGRNWIGIELNEEYAQIAKSRIKTV</sequence>
<keyword evidence="6" id="KW-0238">DNA-binding</keyword>
<dbReference type="SUPFAM" id="SSF53335">
    <property type="entry name" value="S-adenosyl-L-methionine-dependent methyltransferases"/>
    <property type="match status" value="1"/>
</dbReference>
<evidence type="ECO:0000256" key="4">
    <source>
        <dbReference type="ARBA" id="ARBA00022691"/>
    </source>
</evidence>
<accession>A0A1Q4NV82</accession>
<feature type="domain" description="DNA methylase N-4/N-6" evidence="10">
    <location>
        <begin position="23"/>
        <end position="262"/>
    </location>
</feature>
<keyword evidence="2 11" id="KW-0489">Methyltransferase</keyword>
<name>A0A1Q4NV82_SERMA</name>
<dbReference type="GO" id="GO:0008170">
    <property type="term" value="F:N-methyltransferase activity"/>
    <property type="evidence" value="ECO:0007669"/>
    <property type="project" value="InterPro"/>
</dbReference>
<comment type="caution">
    <text evidence="11">The sequence shown here is derived from an EMBL/GenBank/DDBJ whole genome shotgun (WGS) entry which is preliminary data.</text>
</comment>
<dbReference type="GO" id="GO:0005737">
    <property type="term" value="C:cytoplasm"/>
    <property type="evidence" value="ECO:0007669"/>
    <property type="project" value="TreeGrafter"/>
</dbReference>
<dbReference type="Proteomes" id="UP000185770">
    <property type="component" value="Unassembled WGS sequence"/>
</dbReference>
<dbReference type="Pfam" id="PF01555">
    <property type="entry name" value="N6_N4_Mtase"/>
    <property type="match status" value="1"/>
</dbReference>
<proteinExistence type="inferred from homology"/>
<keyword evidence="5" id="KW-0680">Restriction system</keyword>
<dbReference type="AlphaFoldDB" id="A0A1Q4NV82"/>
<dbReference type="InterPro" id="IPR001091">
    <property type="entry name" value="RM_Methyltransferase"/>
</dbReference>
<dbReference type="GO" id="GO:0015667">
    <property type="term" value="F:site-specific DNA-methyltransferase (cytosine-N4-specific) activity"/>
    <property type="evidence" value="ECO:0007669"/>
    <property type="project" value="UniProtKB-EC"/>
</dbReference>
<protein>
    <recommendedName>
        <fullName evidence="8">Methyltransferase</fullName>
        <ecNumber evidence="8">2.1.1.-</ecNumber>
    </recommendedName>
</protein>
<dbReference type="PANTHER" id="PTHR13370:SF3">
    <property type="entry name" value="TRNA (GUANINE(10)-N2)-METHYLTRANSFERASE HOMOLOG"/>
    <property type="match status" value="1"/>
</dbReference>
<reference evidence="11 12" key="1">
    <citation type="submission" date="2016-09" db="EMBL/GenBank/DDBJ databases">
        <title>Serratia marcescens MSU-97 and epiphytic antimycotic-producing bacteria.</title>
        <authorList>
            <person name="Matilla M.A."/>
        </authorList>
    </citation>
    <scope>NUCLEOTIDE SEQUENCE [LARGE SCALE GENOMIC DNA]</scope>
    <source>
        <strain evidence="11 12">MSU-97</strain>
    </source>
</reference>
<dbReference type="EMBL" id="MJAO01000028">
    <property type="protein sequence ID" value="OKB64786.1"/>
    <property type="molecule type" value="Genomic_DNA"/>
</dbReference>
<dbReference type="GO" id="GO:0009307">
    <property type="term" value="P:DNA restriction-modification system"/>
    <property type="evidence" value="ECO:0007669"/>
    <property type="project" value="UniProtKB-KW"/>
</dbReference>
<evidence type="ECO:0000313" key="12">
    <source>
        <dbReference type="Proteomes" id="UP000185770"/>
    </source>
</evidence>
<evidence type="ECO:0000256" key="6">
    <source>
        <dbReference type="ARBA" id="ARBA00023125"/>
    </source>
</evidence>
<keyword evidence="3" id="KW-0808">Transferase</keyword>
<dbReference type="OrthoDB" id="9816043at2"/>
<dbReference type="GO" id="GO:0003677">
    <property type="term" value="F:DNA binding"/>
    <property type="evidence" value="ECO:0007669"/>
    <property type="project" value="UniProtKB-KW"/>
</dbReference>
<gene>
    <name evidence="11" type="ORF">BHU62_21030</name>
</gene>
<dbReference type="Gene3D" id="3.40.50.150">
    <property type="entry name" value="Vaccinia Virus protein VP39"/>
    <property type="match status" value="1"/>
</dbReference>
<evidence type="ECO:0000256" key="9">
    <source>
        <dbReference type="SAM" id="MobiDB-lite"/>
    </source>
</evidence>
<evidence type="ECO:0000259" key="10">
    <source>
        <dbReference type="Pfam" id="PF01555"/>
    </source>
</evidence>
<evidence type="ECO:0000256" key="2">
    <source>
        <dbReference type="ARBA" id="ARBA00022603"/>
    </source>
</evidence>
<evidence type="ECO:0000256" key="1">
    <source>
        <dbReference type="ARBA" id="ARBA00010203"/>
    </source>
</evidence>
<evidence type="ECO:0000256" key="7">
    <source>
        <dbReference type="ARBA" id="ARBA00049120"/>
    </source>
</evidence>
<organism evidence="11 12">
    <name type="scientific">Serratia marcescens</name>
    <dbReference type="NCBI Taxonomy" id="615"/>
    <lineage>
        <taxon>Bacteria</taxon>
        <taxon>Pseudomonadati</taxon>
        <taxon>Pseudomonadota</taxon>
        <taxon>Gammaproteobacteria</taxon>
        <taxon>Enterobacterales</taxon>
        <taxon>Yersiniaceae</taxon>
        <taxon>Serratia</taxon>
    </lineage>
</organism>
<dbReference type="EC" id="2.1.1.-" evidence="8"/>
<dbReference type="InterPro" id="IPR017985">
    <property type="entry name" value="MeTrfase_CN4_CS"/>
</dbReference>
<dbReference type="InterPro" id="IPR029063">
    <property type="entry name" value="SAM-dependent_MTases_sf"/>
</dbReference>
<evidence type="ECO:0000256" key="5">
    <source>
        <dbReference type="ARBA" id="ARBA00022747"/>
    </source>
</evidence>
<dbReference type="PROSITE" id="PS00093">
    <property type="entry name" value="N4_MTASE"/>
    <property type="match status" value="1"/>
</dbReference>
<evidence type="ECO:0000256" key="3">
    <source>
        <dbReference type="ARBA" id="ARBA00022679"/>
    </source>
</evidence>
<comment type="similarity">
    <text evidence="1">Belongs to the N(4)/N(6)-methyltransferase family. N(4) subfamily.</text>
</comment>
<feature type="region of interest" description="Disordered" evidence="9">
    <location>
        <begin position="89"/>
        <end position="109"/>
    </location>
</feature>